<evidence type="ECO:0000313" key="1">
    <source>
        <dbReference type="EMBL" id="KAG5521634.1"/>
    </source>
</evidence>
<dbReference type="Proteomes" id="UP000823749">
    <property type="component" value="Chromosome 12"/>
</dbReference>
<dbReference type="InterPro" id="IPR027417">
    <property type="entry name" value="P-loop_NTPase"/>
</dbReference>
<sequence length="135" mass="15494">MGAVGGEELTKWEKMQGEVRSGDGEEKILVLVRLKPLSEEEVAKNKIEYLMATTRPGTFMRKGHAKEIALSVQVFLLMGKQAVERAYGQTSSGKNYQFVFWFETFFFPFSPDVPQHEERGFVLKFCAMEIYNEKL</sequence>
<reference evidence="1" key="1">
    <citation type="submission" date="2020-08" db="EMBL/GenBank/DDBJ databases">
        <title>Plant Genome Project.</title>
        <authorList>
            <person name="Zhang R.-G."/>
        </authorList>
    </citation>
    <scope>NUCLEOTIDE SEQUENCE</scope>
    <source>
        <strain evidence="1">WSP0</strain>
        <tissue evidence="1">Leaf</tissue>
    </source>
</reference>
<dbReference type="SUPFAM" id="SSF52540">
    <property type="entry name" value="P-loop containing nucleoside triphosphate hydrolases"/>
    <property type="match status" value="1"/>
</dbReference>
<proteinExistence type="predicted"/>
<protein>
    <submittedName>
        <fullName evidence="1">Uncharacterized protein</fullName>
    </submittedName>
</protein>
<keyword evidence="2" id="KW-1185">Reference proteome</keyword>
<name>A0AAV6I2S4_9ERIC</name>
<gene>
    <name evidence="1" type="ORF">RHGRI_034008</name>
</gene>
<dbReference type="AlphaFoldDB" id="A0AAV6I2S4"/>
<organism evidence="1 2">
    <name type="scientific">Rhododendron griersonianum</name>
    <dbReference type="NCBI Taxonomy" id="479676"/>
    <lineage>
        <taxon>Eukaryota</taxon>
        <taxon>Viridiplantae</taxon>
        <taxon>Streptophyta</taxon>
        <taxon>Embryophyta</taxon>
        <taxon>Tracheophyta</taxon>
        <taxon>Spermatophyta</taxon>
        <taxon>Magnoliopsida</taxon>
        <taxon>eudicotyledons</taxon>
        <taxon>Gunneridae</taxon>
        <taxon>Pentapetalae</taxon>
        <taxon>asterids</taxon>
        <taxon>Ericales</taxon>
        <taxon>Ericaceae</taxon>
        <taxon>Ericoideae</taxon>
        <taxon>Rhodoreae</taxon>
        <taxon>Rhododendron</taxon>
    </lineage>
</organism>
<accession>A0AAV6I2S4</accession>
<dbReference type="EMBL" id="JACTNZ010000012">
    <property type="protein sequence ID" value="KAG5521634.1"/>
    <property type="molecule type" value="Genomic_DNA"/>
</dbReference>
<evidence type="ECO:0000313" key="2">
    <source>
        <dbReference type="Proteomes" id="UP000823749"/>
    </source>
</evidence>
<comment type="caution">
    <text evidence="1">The sequence shown here is derived from an EMBL/GenBank/DDBJ whole genome shotgun (WGS) entry which is preliminary data.</text>
</comment>